<comment type="similarity">
    <text evidence="1">Belongs to the short-chain dehydrogenases/reductases (SDR) family.</text>
</comment>
<keyword evidence="3" id="KW-0520">NAD</keyword>
<dbReference type="PRINTS" id="PR00081">
    <property type="entry name" value="GDHRDH"/>
</dbReference>
<gene>
    <name evidence="4" type="primary">ucpA1</name>
    <name evidence="4" type="ORF">GCM10017056_21890</name>
</gene>
<proteinExistence type="inferred from homology"/>
<reference evidence="4" key="1">
    <citation type="journal article" date="2014" name="Int. J. Syst. Evol. Microbiol.">
        <title>Complete genome sequence of Corynebacterium casei LMG S-19264T (=DSM 44701T), isolated from a smear-ripened cheese.</title>
        <authorList>
            <consortium name="US DOE Joint Genome Institute (JGI-PGF)"/>
            <person name="Walter F."/>
            <person name="Albersmeier A."/>
            <person name="Kalinowski J."/>
            <person name="Ruckert C."/>
        </authorList>
    </citation>
    <scope>NUCLEOTIDE SEQUENCE</scope>
    <source>
        <strain evidence="4">KCTC 42650</strain>
    </source>
</reference>
<dbReference type="Pfam" id="PF13561">
    <property type="entry name" value="adh_short_C2"/>
    <property type="match status" value="1"/>
</dbReference>
<accession>A0A8J3GXV9</accession>
<dbReference type="PRINTS" id="PR00080">
    <property type="entry name" value="SDRFAMILY"/>
</dbReference>
<organism evidence="4 5">
    <name type="scientific">Seohaeicola zhoushanensis</name>
    <dbReference type="NCBI Taxonomy" id="1569283"/>
    <lineage>
        <taxon>Bacteria</taxon>
        <taxon>Pseudomonadati</taxon>
        <taxon>Pseudomonadota</taxon>
        <taxon>Alphaproteobacteria</taxon>
        <taxon>Rhodobacterales</taxon>
        <taxon>Roseobacteraceae</taxon>
        <taxon>Seohaeicola</taxon>
    </lineage>
</organism>
<evidence type="ECO:0000313" key="4">
    <source>
        <dbReference type="EMBL" id="GHF49685.1"/>
    </source>
</evidence>
<dbReference type="InterPro" id="IPR002347">
    <property type="entry name" value="SDR_fam"/>
</dbReference>
<dbReference type="PROSITE" id="PS00061">
    <property type="entry name" value="ADH_SHORT"/>
    <property type="match status" value="1"/>
</dbReference>
<evidence type="ECO:0000256" key="3">
    <source>
        <dbReference type="ARBA" id="ARBA00023027"/>
    </source>
</evidence>
<evidence type="ECO:0000256" key="1">
    <source>
        <dbReference type="ARBA" id="ARBA00006484"/>
    </source>
</evidence>
<dbReference type="EMBL" id="BNCJ01000004">
    <property type="protein sequence ID" value="GHF49685.1"/>
    <property type="molecule type" value="Genomic_DNA"/>
</dbReference>
<sequence>MSRNRFTGKLCVVTGAAAGIGRETALAFAAEGAEVHAIDRDAAGLAALERGAGIVPHAFDITDAGAVAAFHAALPRLDVQFNCAGIVTVGSLDECSRADWDRALSVNVTSIFLMMQAALPLMIAGGGGSIVNMASVISSVGAAPQRFAYGATKAAVLGMTKSVALDYAGQGIRCNAICASGVETPSMTARIEAMDNPDAARAMFSSRQPVGRMGTPAEIAELALYLGSDASGYMTGSHVIIDGGAKL</sequence>
<dbReference type="FunFam" id="3.40.50.720:FF:000084">
    <property type="entry name" value="Short-chain dehydrogenase reductase"/>
    <property type="match status" value="1"/>
</dbReference>
<keyword evidence="5" id="KW-1185">Reference proteome</keyword>
<dbReference type="InterPro" id="IPR036291">
    <property type="entry name" value="NAD(P)-bd_dom_sf"/>
</dbReference>
<dbReference type="SUPFAM" id="SSF51735">
    <property type="entry name" value="NAD(P)-binding Rossmann-fold domains"/>
    <property type="match status" value="1"/>
</dbReference>
<dbReference type="InterPro" id="IPR051122">
    <property type="entry name" value="SDR_DHRS6-like"/>
</dbReference>
<comment type="caution">
    <text evidence="4">The sequence shown here is derived from an EMBL/GenBank/DDBJ whole genome shotgun (WGS) entry which is preliminary data.</text>
</comment>
<dbReference type="PANTHER" id="PTHR43477:SF4">
    <property type="entry name" value="DEHYDROGENASE_REDUCTASE SDR FAMILY MEMBER 6"/>
    <property type="match status" value="1"/>
</dbReference>
<evidence type="ECO:0000313" key="5">
    <source>
        <dbReference type="Proteomes" id="UP000626220"/>
    </source>
</evidence>
<dbReference type="Proteomes" id="UP000626220">
    <property type="component" value="Unassembled WGS sequence"/>
</dbReference>
<name>A0A8J3GXV9_9RHOB</name>
<keyword evidence="2" id="KW-0560">Oxidoreductase</keyword>
<dbReference type="InterPro" id="IPR020904">
    <property type="entry name" value="Sc_DH/Rdtase_CS"/>
</dbReference>
<evidence type="ECO:0000256" key="2">
    <source>
        <dbReference type="ARBA" id="ARBA00023002"/>
    </source>
</evidence>
<dbReference type="PANTHER" id="PTHR43477">
    <property type="entry name" value="DIHYDROANTICAPSIN 7-DEHYDROGENASE"/>
    <property type="match status" value="1"/>
</dbReference>
<dbReference type="GO" id="GO:0016491">
    <property type="term" value="F:oxidoreductase activity"/>
    <property type="evidence" value="ECO:0007669"/>
    <property type="project" value="UniProtKB-KW"/>
</dbReference>
<dbReference type="Gene3D" id="3.40.50.720">
    <property type="entry name" value="NAD(P)-binding Rossmann-like Domain"/>
    <property type="match status" value="1"/>
</dbReference>
<dbReference type="RefSeq" id="WP_189680115.1">
    <property type="nucleotide sequence ID" value="NZ_BNCJ01000004.1"/>
</dbReference>
<protein>
    <submittedName>
        <fullName evidence="4">Oxidoreductase</fullName>
    </submittedName>
</protein>
<reference evidence="4" key="2">
    <citation type="submission" date="2020-09" db="EMBL/GenBank/DDBJ databases">
        <authorList>
            <person name="Sun Q."/>
            <person name="Kim S."/>
        </authorList>
    </citation>
    <scope>NUCLEOTIDE SEQUENCE</scope>
    <source>
        <strain evidence="4">KCTC 42650</strain>
    </source>
</reference>
<dbReference type="AlphaFoldDB" id="A0A8J3GXV9"/>